<keyword evidence="2" id="KW-1185">Reference proteome</keyword>
<name>A0A563VPD3_9CYAN</name>
<evidence type="ECO:0000313" key="2">
    <source>
        <dbReference type="Proteomes" id="UP000320055"/>
    </source>
</evidence>
<dbReference type="EMBL" id="CAACVJ010000106">
    <property type="protein sequence ID" value="VEP13316.1"/>
    <property type="molecule type" value="Genomic_DNA"/>
</dbReference>
<dbReference type="Proteomes" id="UP000320055">
    <property type="component" value="Unassembled WGS sequence"/>
</dbReference>
<gene>
    <name evidence="1" type="ORF">H1P_1940002</name>
</gene>
<sequence>MFRIWHIFIFTDHSNSSLKSRSRLAVSYRGSSTAGYLGYSNYTPNLFNLSELELFNSSFPALNAPDGYK</sequence>
<accession>A0A563VPD3</accession>
<evidence type="ECO:0000313" key="1">
    <source>
        <dbReference type="EMBL" id="VEP13316.1"/>
    </source>
</evidence>
<dbReference type="AlphaFoldDB" id="A0A563VPD3"/>
<protein>
    <submittedName>
        <fullName evidence="1">Uncharacterized protein</fullName>
    </submittedName>
</protein>
<reference evidence="1 2" key="1">
    <citation type="submission" date="2019-01" db="EMBL/GenBank/DDBJ databases">
        <authorList>
            <person name="Brito A."/>
        </authorList>
    </citation>
    <scope>NUCLEOTIDE SEQUENCE [LARGE SCALE GENOMIC DNA]</scope>
    <source>
        <strain evidence="1">1</strain>
    </source>
</reference>
<proteinExistence type="predicted"/>
<organism evidence="1 2">
    <name type="scientific">Hyella patelloides LEGE 07179</name>
    <dbReference type="NCBI Taxonomy" id="945734"/>
    <lineage>
        <taxon>Bacteria</taxon>
        <taxon>Bacillati</taxon>
        <taxon>Cyanobacteriota</taxon>
        <taxon>Cyanophyceae</taxon>
        <taxon>Pleurocapsales</taxon>
        <taxon>Hyellaceae</taxon>
        <taxon>Hyella</taxon>
    </lineage>
</organism>